<evidence type="ECO:0000313" key="2">
    <source>
        <dbReference type="Proteomes" id="UP001519460"/>
    </source>
</evidence>
<accession>A0ABD0J9M3</accession>
<organism evidence="1 2">
    <name type="scientific">Batillaria attramentaria</name>
    <dbReference type="NCBI Taxonomy" id="370345"/>
    <lineage>
        <taxon>Eukaryota</taxon>
        <taxon>Metazoa</taxon>
        <taxon>Spiralia</taxon>
        <taxon>Lophotrochozoa</taxon>
        <taxon>Mollusca</taxon>
        <taxon>Gastropoda</taxon>
        <taxon>Caenogastropoda</taxon>
        <taxon>Sorbeoconcha</taxon>
        <taxon>Cerithioidea</taxon>
        <taxon>Batillariidae</taxon>
        <taxon>Batillaria</taxon>
    </lineage>
</organism>
<dbReference type="AlphaFoldDB" id="A0ABD0J9M3"/>
<sequence>ILAGERNSGPKSPPLHRIGHLDHAAARGLLQADTRSFLGITPSRGDISSGLVGPLSYAYEAQETEFEWAERNEKRCFAVCQNAVRVPRGEEDRTDLRNIREALL</sequence>
<proteinExistence type="predicted"/>
<comment type="caution">
    <text evidence="1">The sequence shown here is derived from an EMBL/GenBank/DDBJ whole genome shotgun (WGS) entry which is preliminary data.</text>
</comment>
<keyword evidence="2" id="KW-1185">Reference proteome</keyword>
<protein>
    <submittedName>
        <fullName evidence="1">Uncharacterized protein</fullName>
    </submittedName>
</protein>
<dbReference type="Proteomes" id="UP001519460">
    <property type="component" value="Unassembled WGS sequence"/>
</dbReference>
<dbReference type="EMBL" id="JACVVK020000557">
    <property type="protein sequence ID" value="KAK7466532.1"/>
    <property type="molecule type" value="Genomic_DNA"/>
</dbReference>
<name>A0ABD0J9M3_9CAEN</name>
<reference evidence="1 2" key="1">
    <citation type="journal article" date="2023" name="Sci. Data">
        <title>Genome assembly of the Korean intertidal mud-creeper Batillaria attramentaria.</title>
        <authorList>
            <person name="Patra A.K."/>
            <person name="Ho P.T."/>
            <person name="Jun S."/>
            <person name="Lee S.J."/>
            <person name="Kim Y."/>
            <person name="Won Y.J."/>
        </authorList>
    </citation>
    <scope>NUCLEOTIDE SEQUENCE [LARGE SCALE GENOMIC DNA]</scope>
    <source>
        <strain evidence="1">Wonlab-2016</strain>
    </source>
</reference>
<feature type="non-terminal residue" evidence="1">
    <location>
        <position position="1"/>
    </location>
</feature>
<feature type="non-terminal residue" evidence="1">
    <location>
        <position position="104"/>
    </location>
</feature>
<gene>
    <name evidence="1" type="ORF">BaRGS_00037382</name>
</gene>
<evidence type="ECO:0000313" key="1">
    <source>
        <dbReference type="EMBL" id="KAK7466532.1"/>
    </source>
</evidence>